<dbReference type="GO" id="GO:0006412">
    <property type="term" value="P:translation"/>
    <property type="evidence" value="ECO:0007669"/>
    <property type="project" value="UniProtKB-UniRule"/>
</dbReference>
<evidence type="ECO:0000256" key="6">
    <source>
        <dbReference type="HAMAP-Rule" id="MF_00500"/>
    </source>
</evidence>
<dbReference type="EMBL" id="MHCA01000058">
    <property type="protein sequence ID" value="OGY10289.1"/>
    <property type="molecule type" value="Genomic_DNA"/>
</dbReference>
<accession>A0A1G1V4I4</accession>
<keyword evidence="3 6" id="KW-0689">Ribosomal protein</keyword>
<comment type="similarity">
    <text evidence="6">Belongs to the bacterial ribosomal protein bS20 family.</text>
</comment>
<gene>
    <name evidence="6" type="primary">rpsT</name>
    <name evidence="8" type="ORF">A3F61_02060</name>
</gene>
<dbReference type="HAMAP" id="MF_00500">
    <property type="entry name" value="Ribosomal_bS20"/>
    <property type="match status" value="1"/>
</dbReference>
<feature type="region of interest" description="Disordered" evidence="7">
    <location>
        <begin position="55"/>
        <end position="87"/>
    </location>
</feature>
<proteinExistence type="inferred from homology"/>
<dbReference type="GO" id="GO:0019843">
    <property type="term" value="F:rRNA binding"/>
    <property type="evidence" value="ECO:0007669"/>
    <property type="project" value="UniProtKB-UniRule"/>
</dbReference>
<dbReference type="GO" id="GO:1990904">
    <property type="term" value="C:ribonucleoprotein complex"/>
    <property type="evidence" value="ECO:0007669"/>
    <property type="project" value="UniProtKB-KW"/>
</dbReference>
<dbReference type="STRING" id="1797517.A3F61_02060"/>
<dbReference type="SUPFAM" id="SSF46992">
    <property type="entry name" value="Ribosomal protein S20"/>
    <property type="match status" value="1"/>
</dbReference>
<comment type="caution">
    <text evidence="8">The sequence shown here is derived from an EMBL/GenBank/DDBJ whole genome shotgun (WGS) entry which is preliminary data.</text>
</comment>
<feature type="compositionally biased region" description="Basic residues" evidence="7">
    <location>
        <begin position="1"/>
        <end position="16"/>
    </location>
</feature>
<dbReference type="InterPro" id="IPR002583">
    <property type="entry name" value="Ribosomal_bS20"/>
</dbReference>
<dbReference type="AlphaFoldDB" id="A0A1G1V4I4"/>
<keyword evidence="2 6" id="KW-0694">RNA-binding</keyword>
<evidence type="ECO:0000256" key="5">
    <source>
        <dbReference type="ARBA" id="ARBA00035136"/>
    </source>
</evidence>
<evidence type="ECO:0000313" key="8">
    <source>
        <dbReference type="EMBL" id="OGY10289.1"/>
    </source>
</evidence>
<feature type="region of interest" description="Disordered" evidence="7">
    <location>
        <begin position="1"/>
        <end position="26"/>
    </location>
</feature>
<evidence type="ECO:0000313" key="9">
    <source>
        <dbReference type="Proteomes" id="UP000178272"/>
    </source>
</evidence>
<keyword evidence="1 6" id="KW-0699">rRNA-binding</keyword>
<dbReference type="InterPro" id="IPR036510">
    <property type="entry name" value="Ribosomal_bS20_sf"/>
</dbReference>
<protein>
    <recommendedName>
        <fullName evidence="5 6">Small ribosomal subunit protein bS20</fullName>
    </recommendedName>
</protein>
<evidence type="ECO:0000256" key="3">
    <source>
        <dbReference type="ARBA" id="ARBA00022980"/>
    </source>
</evidence>
<dbReference type="Gene3D" id="1.20.58.110">
    <property type="entry name" value="Ribosomal protein S20"/>
    <property type="match status" value="1"/>
</dbReference>
<keyword evidence="4 6" id="KW-0687">Ribonucleoprotein</keyword>
<sequence>MPVLKSSKKALKVSRRRKDENDTLRKNLRNAVKALRASPTTASLKKVYSLLDRSAKKHVMHKNRSARLKSGFSKLVKPASKTSKKAK</sequence>
<comment type="function">
    <text evidence="6">Binds directly to 16S ribosomal RNA.</text>
</comment>
<dbReference type="Proteomes" id="UP000178272">
    <property type="component" value="Unassembled WGS sequence"/>
</dbReference>
<organism evidence="8 9">
    <name type="scientific">Candidatus Blackburnbacteria bacterium RIFCSPHIGHO2_12_FULL_41_13b</name>
    <dbReference type="NCBI Taxonomy" id="1797517"/>
    <lineage>
        <taxon>Bacteria</taxon>
        <taxon>Candidatus Blackburniibacteriota</taxon>
    </lineage>
</organism>
<dbReference type="NCBIfam" id="TIGR00029">
    <property type="entry name" value="S20"/>
    <property type="match status" value="1"/>
</dbReference>
<dbReference type="GO" id="GO:0005840">
    <property type="term" value="C:ribosome"/>
    <property type="evidence" value="ECO:0007669"/>
    <property type="project" value="UniProtKB-KW"/>
</dbReference>
<evidence type="ECO:0000256" key="4">
    <source>
        <dbReference type="ARBA" id="ARBA00023274"/>
    </source>
</evidence>
<dbReference type="GO" id="GO:0003735">
    <property type="term" value="F:structural constituent of ribosome"/>
    <property type="evidence" value="ECO:0007669"/>
    <property type="project" value="InterPro"/>
</dbReference>
<evidence type="ECO:0000256" key="2">
    <source>
        <dbReference type="ARBA" id="ARBA00022884"/>
    </source>
</evidence>
<evidence type="ECO:0000256" key="7">
    <source>
        <dbReference type="SAM" id="MobiDB-lite"/>
    </source>
</evidence>
<reference evidence="8 9" key="1">
    <citation type="journal article" date="2016" name="Nat. Commun.">
        <title>Thousands of microbial genomes shed light on interconnected biogeochemical processes in an aquifer system.</title>
        <authorList>
            <person name="Anantharaman K."/>
            <person name="Brown C.T."/>
            <person name="Hug L.A."/>
            <person name="Sharon I."/>
            <person name="Castelle C.J."/>
            <person name="Probst A.J."/>
            <person name="Thomas B.C."/>
            <person name="Singh A."/>
            <person name="Wilkins M.J."/>
            <person name="Karaoz U."/>
            <person name="Brodie E.L."/>
            <person name="Williams K.H."/>
            <person name="Hubbard S.S."/>
            <person name="Banfield J.F."/>
        </authorList>
    </citation>
    <scope>NUCLEOTIDE SEQUENCE [LARGE SCALE GENOMIC DNA]</scope>
</reference>
<evidence type="ECO:0000256" key="1">
    <source>
        <dbReference type="ARBA" id="ARBA00022730"/>
    </source>
</evidence>
<dbReference type="Pfam" id="PF01649">
    <property type="entry name" value="Ribosomal_S20p"/>
    <property type="match status" value="1"/>
</dbReference>
<feature type="compositionally biased region" description="Basic residues" evidence="7">
    <location>
        <begin position="55"/>
        <end position="67"/>
    </location>
</feature>
<name>A0A1G1V4I4_9BACT</name>